<dbReference type="Proteomes" id="UP001283361">
    <property type="component" value="Unassembled WGS sequence"/>
</dbReference>
<sequence>MSTKWIIRHLDSDRALSSTEAPIVLHPIQLFNMNKTPVSVPKKLAKTPKGSKTGLKCSEPQKPVTFEFLPDPGSDDYNSLIKIVLSDETQTVHLIQLLKYLEQNICRLEGEYKSLVLAILSINWLGNGPELISTFQAFVLNLVSAHVSYLRPCVRMLVKRFIPEEVNKDSSVPGPELDTSHIHSLLKSLSAIVPMMIEVLPKVLEDLFPYINKSIRVFDHYTRNLLNISLYLPSLRMGIFELVISNMLKLDVRTPRVDISTAICGPEEEETNSRDEAMFEMDVDTTGEPKNDQQEPSVAEKLAKALPHAGSLDVMMNLCFKYIQNTCFVNGQLDWEVTKKLYRELLWIFDKYVFPTHESCHVQFLLFYICSFKEALSDGFVDYLWKKVTDPTAQCVYRQTAACYIGSFVTRAAFLPLSTARQVMELMLRWVHSYLDQTGDLRINADLEHHGPFYSVCQSAFYIFCFLHNDLMLSKQGLKWGQLLNFQRVITSKLNPLRVCMPIVVKTFASATRMHQLAFCDTIIERNNRCSLPVSSSQFSLEGSKKIHLESYFPFDPYLLPGSSSFVVSLYREFHGSLPDIDTVEDEDEDDFLPEEDEKVHAAVDITMMLGKSPVDLLHYSVSPGFKHA</sequence>
<dbReference type="GO" id="GO:0006361">
    <property type="term" value="P:transcription initiation at RNA polymerase I promoter"/>
    <property type="evidence" value="ECO:0007669"/>
    <property type="project" value="InterPro"/>
</dbReference>
<name>A0AAE0ZGZ2_9GAST</name>
<comment type="similarity">
    <text evidence="1">Belongs to the RRN3 family.</text>
</comment>
<dbReference type="EMBL" id="JAWDGP010003960">
    <property type="protein sequence ID" value="KAK3769160.1"/>
    <property type="molecule type" value="Genomic_DNA"/>
</dbReference>
<protein>
    <recommendedName>
        <fullName evidence="4">RNA polymerase I-specific transcription initiation factor RRN3</fullName>
    </recommendedName>
</protein>
<evidence type="ECO:0000256" key="1">
    <source>
        <dbReference type="ARBA" id="ARBA00010098"/>
    </source>
</evidence>
<keyword evidence="3" id="KW-1185">Reference proteome</keyword>
<dbReference type="GO" id="GO:0005634">
    <property type="term" value="C:nucleus"/>
    <property type="evidence" value="ECO:0007669"/>
    <property type="project" value="TreeGrafter"/>
</dbReference>
<reference evidence="2" key="1">
    <citation type="journal article" date="2023" name="G3 (Bethesda)">
        <title>A reference genome for the long-term kleptoplast-retaining sea slug Elysia crispata morphotype clarki.</title>
        <authorList>
            <person name="Eastman K.E."/>
            <person name="Pendleton A.L."/>
            <person name="Shaikh M.A."/>
            <person name="Suttiyut T."/>
            <person name="Ogas R."/>
            <person name="Tomko P."/>
            <person name="Gavelis G."/>
            <person name="Widhalm J.R."/>
            <person name="Wisecaver J.H."/>
        </authorList>
    </citation>
    <scope>NUCLEOTIDE SEQUENCE</scope>
    <source>
        <strain evidence="2">ECLA1</strain>
    </source>
</reference>
<dbReference type="PANTHER" id="PTHR12790">
    <property type="entry name" value="TRANSCRIPTION INITIATION FACTOR IA RRN3"/>
    <property type="match status" value="1"/>
</dbReference>
<dbReference type="PANTHER" id="PTHR12790:SF0">
    <property type="entry name" value="RNA POLYMERASE I-SPECIFIC TRANSCRIPTION INITIATION FACTOR RRN3-RELATED"/>
    <property type="match status" value="1"/>
</dbReference>
<evidence type="ECO:0000313" key="2">
    <source>
        <dbReference type="EMBL" id="KAK3769160.1"/>
    </source>
</evidence>
<proteinExistence type="inferred from homology"/>
<dbReference type="GO" id="GO:0001181">
    <property type="term" value="F:RNA polymerase I general transcription initiation factor activity"/>
    <property type="evidence" value="ECO:0007669"/>
    <property type="project" value="InterPro"/>
</dbReference>
<dbReference type="InterPro" id="IPR007991">
    <property type="entry name" value="RNA_pol_I_trans_ini_fac_RRN3"/>
</dbReference>
<gene>
    <name evidence="2" type="ORF">RRG08_014023</name>
</gene>
<accession>A0AAE0ZGZ2</accession>
<evidence type="ECO:0000313" key="3">
    <source>
        <dbReference type="Proteomes" id="UP001283361"/>
    </source>
</evidence>
<evidence type="ECO:0008006" key="4">
    <source>
        <dbReference type="Google" id="ProtNLM"/>
    </source>
</evidence>
<dbReference type="Pfam" id="PF05327">
    <property type="entry name" value="RRN3"/>
    <property type="match status" value="1"/>
</dbReference>
<dbReference type="GO" id="GO:0001042">
    <property type="term" value="F:RNA polymerase I core binding"/>
    <property type="evidence" value="ECO:0007669"/>
    <property type="project" value="TreeGrafter"/>
</dbReference>
<organism evidence="2 3">
    <name type="scientific">Elysia crispata</name>
    <name type="common">lettuce slug</name>
    <dbReference type="NCBI Taxonomy" id="231223"/>
    <lineage>
        <taxon>Eukaryota</taxon>
        <taxon>Metazoa</taxon>
        <taxon>Spiralia</taxon>
        <taxon>Lophotrochozoa</taxon>
        <taxon>Mollusca</taxon>
        <taxon>Gastropoda</taxon>
        <taxon>Heterobranchia</taxon>
        <taxon>Euthyneura</taxon>
        <taxon>Panpulmonata</taxon>
        <taxon>Sacoglossa</taxon>
        <taxon>Placobranchoidea</taxon>
        <taxon>Plakobranchidae</taxon>
        <taxon>Elysia</taxon>
    </lineage>
</organism>
<comment type="caution">
    <text evidence="2">The sequence shown here is derived from an EMBL/GenBank/DDBJ whole genome shotgun (WGS) entry which is preliminary data.</text>
</comment>
<dbReference type="AlphaFoldDB" id="A0AAE0ZGZ2"/>